<dbReference type="Gene3D" id="3.30.565.10">
    <property type="entry name" value="Histidine kinase-like ATPase, C-terminal domain"/>
    <property type="match status" value="1"/>
</dbReference>
<name>A0ABV6DFQ8_9BACL</name>
<dbReference type="SMART" id="SM00387">
    <property type="entry name" value="HATPase_c"/>
    <property type="match status" value="1"/>
</dbReference>
<dbReference type="Proteomes" id="UP001589776">
    <property type="component" value="Unassembled WGS sequence"/>
</dbReference>
<evidence type="ECO:0000313" key="2">
    <source>
        <dbReference type="EMBL" id="MFC0211480.1"/>
    </source>
</evidence>
<dbReference type="RefSeq" id="WP_377468460.1">
    <property type="nucleotide sequence ID" value="NZ_JBHLWN010000019.1"/>
</dbReference>
<dbReference type="InterPro" id="IPR003594">
    <property type="entry name" value="HATPase_dom"/>
</dbReference>
<evidence type="ECO:0000259" key="1">
    <source>
        <dbReference type="SMART" id="SM00387"/>
    </source>
</evidence>
<keyword evidence="2" id="KW-0067">ATP-binding</keyword>
<accession>A0ABV6DFQ8</accession>
<dbReference type="Pfam" id="PF02518">
    <property type="entry name" value="HATPase_c"/>
    <property type="match status" value="1"/>
</dbReference>
<protein>
    <submittedName>
        <fullName evidence="2">ATP-binding protein</fullName>
    </submittedName>
</protein>
<dbReference type="SUPFAM" id="SSF55874">
    <property type="entry name" value="ATPase domain of HSP90 chaperone/DNA topoisomerase II/histidine kinase"/>
    <property type="match status" value="1"/>
</dbReference>
<dbReference type="EMBL" id="JBHLWN010000019">
    <property type="protein sequence ID" value="MFC0211480.1"/>
    <property type="molecule type" value="Genomic_DNA"/>
</dbReference>
<organism evidence="2 3">
    <name type="scientific">Paenibacillus chartarius</name>
    <dbReference type="NCBI Taxonomy" id="747481"/>
    <lineage>
        <taxon>Bacteria</taxon>
        <taxon>Bacillati</taxon>
        <taxon>Bacillota</taxon>
        <taxon>Bacilli</taxon>
        <taxon>Bacillales</taxon>
        <taxon>Paenibacillaceae</taxon>
        <taxon>Paenibacillus</taxon>
    </lineage>
</organism>
<reference evidence="2 3" key="1">
    <citation type="submission" date="2024-09" db="EMBL/GenBank/DDBJ databases">
        <authorList>
            <person name="Sun Q."/>
            <person name="Mori K."/>
        </authorList>
    </citation>
    <scope>NUCLEOTIDE SEQUENCE [LARGE SCALE GENOMIC DNA]</scope>
    <source>
        <strain evidence="2 3">CCM 7759</strain>
    </source>
</reference>
<keyword evidence="3" id="KW-1185">Reference proteome</keyword>
<keyword evidence="2" id="KW-0547">Nucleotide-binding</keyword>
<comment type="caution">
    <text evidence="2">The sequence shown here is derived from an EMBL/GenBank/DDBJ whole genome shotgun (WGS) entry which is preliminary data.</text>
</comment>
<evidence type="ECO:0000313" key="3">
    <source>
        <dbReference type="Proteomes" id="UP001589776"/>
    </source>
</evidence>
<proteinExistence type="predicted"/>
<dbReference type="InterPro" id="IPR036890">
    <property type="entry name" value="HATPase_C_sf"/>
</dbReference>
<dbReference type="GO" id="GO:0005524">
    <property type="term" value="F:ATP binding"/>
    <property type="evidence" value="ECO:0007669"/>
    <property type="project" value="UniProtKB-KW"/>
</dbReference>
<gene>
    <name evidence="2" type="ORF">ACFFK0_03285</name>
</gene>
<sequence length="131" mass="14596">MNGLLVHIDSEEDIFLAISRTRYLAGDMFRKEELQALFVTVLELTRNALKYAGGKAIFTCQLVEGGLRLQVIDKGPGIANLDEIFSGNYRSKTGLGLGLQGARRLMDAFEIETSEKGTIIRATKWTSQRRT</sequence>
<feature type="domain" description="Histidine kinase/HSP90-like ATPase" evidence="1">
    <location>
        <begin position="32"/>
        <end position="128"/>
    </location>
</feature>